<protein>
    <recommendedName>
        <fullName evidence="1">DUF4070 domain-containing protein</fullName>
    </recommendedName>
</protein>
<dbReference type="InterPro" id="IPR025274">
    <property type="entry name" value="DUF4070"/>
</dbReference>
<reference evidence="2" key="1">
    <citation type="journal article" date="2014" name="Front. Microbiol.">
        <title>High frequency of phylogenetically diverse reductive dehalogenase-homologous genes in deep subseafloor sedimentary metagenomes.</title>
        <authorList>
            <person name="Kawai M."/>
            <person name="Futagami T."/>
            <person name="Toyoda A."/>
            <person name="Takaki Y."/>
            <person name="Nishi S."/>
            <person name="Hori S."/>
            <person name="Arai W."/>
            <person name="Tsubouchi T."/>
            <person name="Morono Y."/>
            <person name="Uchiyama I."/>
            <person name="Ito T."/>
            <person name="Fujiyama A."/>
            <person name="Inagaki F."/>
            <person name="Takami H."/>
        </authorList>
    </citation>
    <scope>NUCLEOTIDE SEQUENCE</scope>
    <source>
        <strain evidence="2">Expedition CK06-06</strain>
    </source>
</reference>
<dbReference type="AlphaFoldDB" id="X1UK52"/>
<evidence type="ECO:0000259" key="1">
    <source>
        <dbReference type="Pfam" id="PF13282"/>
    </source>
</evidence>
<sequence length="104" mass="12497">LDTIYSPKQFYERVKIFLKEFKPQKRKGAFQVQSYQLRGFIKSMWFLGVRENGRRDYWKFFVSTLLRHPRSFPLSMSLAVYGFHFRKVIAQYINLPVEDIPDPG</sequence>
<dbReference type="EMBL" id="BARW01023843">
    <property type="protein sequence ID" value="GAJ00281.1"/>
    <property type="molecule type" value="Genomic_DNA"/>
</dbReference>
<gene>
    <name evidence="2" type="ORF">S12H4_39445</name>
</gene>
<dbReference type="Pfam" id="PF13282">
    <property type="entry name" value="DUF4070"/>
    <property type="match status" value="1"/>
</dbReference>
<evidence type="ECO:0000313" key="2">
    <source>
        <dbReference type="EMBL" id="GAJ00281.1"/>
    </source>
</evidence>
<proteinExistence type="predicted"/>
<name>X1UK52_9ZZZZ</name>
<feature type="non-terminal residue" evidence="2">
    <location>
        <position position="1"/>
    </location>
</feature>
<accession>X1UK52</accession>
<feature type="domain" description="DUF4070" evidence="1">
    <location>
        <begin position="2"/>
        <end position="91"/>
    </location>
</feature>
<comment type="caution">
    <text evidence="2">The sequence shown here is derived from an EMBL/GenBank/DDBJ whole genome shotgun (WGS) entry which is preliminary data.</text>
</comment>
<organism evidence="2">
    <name type="scientific">marine sediment metagenome</name>
    <dbReference type="NCBI Taxonomy" id="412755"/>
    <lineage>
        <taxon>unclassified sequences</taxon>
        <taxon>metagenomes</taxon>
        <taxon>ecological metagenomes</taxon>
    </lineage>
</organism>